<feature type="transmembrane region" description="Helical" evidence="1">
    <location>
        <begin position="134"/>
        <end position="153"/>
    </location>
</feature>
<accession>A0ABV3FYE5</accession>
<sequence>MFSVALVVLSLVEVATLVALGRPGAGVRRRLVIWAVGLGCAYDSAIFGLGSVVGAGQALETASWFRFLGHAVLTPLLVVWAAWKYADRPGIRRGAVAVTASLIAWGLAVDVWGLRLTVRTWADTLRYAPEEAAVPLPALIVVVVLIAAGVIGWRRDGDTALLIGALVMFVAAGAGAAAPPLGNLGEAVLLGAIVVAERGDSLRRTADSAGRREA</sequence>
<keyword evidence="1" id="KW-1133">Transmembrane helix</keyword>
<name>A0ABV3FYE5_9NOCA</name>
<keyword evidence="1" id="KW-0812">Transmembrane</keyword>
<feature type="transmembrane region" description="Helical" evidence="1">
    <location>
        <begin position="95"/>
        <end position="114"/>
    </location>
</feature>
<feature type="transmembrane region" description="Helical" evidence="1">
    <location>
        <begin position="31"/>
        <end position="52"/>
    </location>
</feature>
<dbReference type="EMBL" id="JBFAKC010000010">
    <property type="protein sequence ID" value="MEV0710454.1"/>
    <property type="molecule type" value="Genomic_DNA"/>
</dbReference>
<dbReference type="Proteomes" id="UP001551695">
    <property type="component" value="Unassembled WGS sequence"/>
</dbReference>
<feature type="transmembrane region" description="Helical" evidence="1">
    <location>
        <begin position="64"/>
        <end position="83"/>
    </location>
</feature>
<feature type="transmembrane region" description="Helical" evidence="1">
    <location>
        <begin position="6"/>
        <end position="24"/>
    </location>
</feature>
<evidence type="ECO:0000256" key="1">
    <source>
        <dbReference type="SAM" id="Phobius"/>
    </source>
</evidence>
<gene>
    <name evidence="2" type="ORF">AB0I48_23080</name>
</gene>
<proteinExistence type="predicted"/>
<comment type="caution">
    <text evidence="2">The sequence shown here is derived from an EMBL/GenBank/DDBJ whole genome shotgun (WGS) entry which is preliminary data.</text>
</comment>
<evidence type="ECO:0000313" key="3">
    <source>
        <dbReference type="Proteomes" id="UP001551695"/>
    </source>
</evidence>
<dbReference type="RefSeq" id="WP_357786357.1">
    <property type="nucleotide sequence ID" value="NZ_JBFAKC010000010.1"/>
</dbReference>
<evidence type="ECO:0000313" key="2">
    <source>
        <dbReference type="EMBL" id="MEV0710454.1"/>
    </source>
</evidence>
<organism evidence="2 3">
    <name type="scientific">Nocardia aurea</name>
    <dbReference type="NCBI Taxonomy" id="2144174"/>
    <lineage>
        <taxon>Bacteria</taxon>
        <taxon>Bacillati</taxon>
        <taxon>Actinomycetota</taxon>
        <taxon>Actinomycetes</taxon>
        <taxon>Mycobacteriales</taxon>
        <taxon>Nocardiaceae</taxon>
        <taxon>Nocardia</taxon>
    </lineage>
</organism>
<reference evidence="2 3" key="1">
    <citation type="submission" date="2024-06" db="EMBL/GenBank/DDBJ databases">
        <title>The Natural Products Discovery Center: Release of the First 8490 Sequenced Strains for Exploring Actinobacteria Biosynthetic Diversity.</title>
        <authorList>
            <person name="Kalkreuter E."/>
            <person name="Kautsar S.A."/>
            <person name="Yang D."/>
            <person name="Bader C.D."/>
            <person name="Teijaro C.N."/>
            <person name="Fluegel L."/>
            <person name="Davis C.M."/>
            <person name="Simpson J.R."/>
            <person name="Lauterbach L."/>
            <person name="Steele A.D."/>
            <person name="Gui C."/>
            <person name="Meng S."/>
            <person name="Li G."/>
            <person name="Viehrig K."/>
            <person name="Ye F."/>
            <person name="Su P."/>
            <person name="Kiefer A.F."/>
            <person name="Nichols A."/>
            <person name="Cepeda A.J."/>
            <person name="Yan W."/>
            <person name="Fan B."/>
            <person name="Jiang Y."/>
            <person name="Adhikari A."/>
            <person name="Zheng C.-J."/>
            <person name="Schuster L."/>
            <person name="Cowan T.M."/>
            <person name="Smanski M.J."/>
            <person name="Chevrette M.G."/>
            <person name="De Carvalho L.P.S."/>
            <person name="Shen B."/>
        </authorList>
    </citation>
    <scope>NUCLEOTIDE SEQUENCE [LARGE SCALE GENOMIC DNA]</scope>
    <source>
        <strain evidence="2 3">NPDC050403</strain>
    </source>
</reference>
<feature type="transmembrane region" description="Helical" evidence="1">
    <location>
        <begin position="160"/>
        <end position="178"/>
    </location>
</feature>
<protein>
    <submittedName>
        <fullName evidence="2">Uncharacterized protein</fullName>
    </submittedName>
</protein>
<keyword evidence="1" id="KW-0472">Membrane</keyword>
<keyword evidence="3" id="KW-1185">Reference proteome</keyword>